<comment type="caution">
    <text evidence="1">The sequence shown here is derived from an EMBL/GenBank/DDBJ whole genome shotgun (WGS) entry which is preliminary data.</text>
</comment>
<sequence length="403" mass="44301">MKRRLMAFLTVIIMLFSMVGCSKEGLALMDEMNKVSSWEGENISATMTMAAEVQGMKMDMKLDIAGWVNATTLQGELEMNLKEIKLNGEAIPGMKLSPIKAYMDKQIVYISKSYFTELFGLVGAPVPEKLNAIQAEYIGIDTANQVLGIKPLDAKQANSLAMDLVKKTNVNVAIKQDKRNYTLEMNSDQLVDATIAFLNAALNNMDTINKIADTGMTQAEVDKEKESLQAYLLLAKTQIKPMVSGSNLKVNYHFEDNKYASGLDMQIQVASGNEKVLASMKFDAVATKTEKKEFVLPKNVIKLSMEEYMALLGSPVNQGATVEKKESITKGGVNYLPLRAVMSQLGFDVTYDKATQKTFIVISGQKIEANTLIQGGTAYISVAELQKLGFNVQEVETGFIVSL</sequence>
<evidence type="ECO:0000313" key="2">
    <source>
        <dbReference type="Proteomes" id="UP000224460"/>
    </source>
</evidence>
<accession>A0AC61D934</accession>
<dbReference type="EMBL" id="PEDL01000017">
    <property type="protein sequence ID" value="PHV69841.1"/>
    <property type="molecule type" value="Genomic_DNA"/>
</dbReference>
<proteinExistence type="predicted"/>
<keyword evidence="2" id="KW-1185">Reference proteome</keyword>
<dbReference type="Proteomes" id="UP000224460">
    <property type="component" value="Unassembled WGS sequence"/>
</dbReference>
<evidence type="ECO:0000313" key="1">
    <source>
        <dbReference type="EMBL" id="PHV69841.1"/>
    </source>
</evidence>
<name>A0AC61D934_9FIRM</name>
<reference evidence="1" key="1">
    <citation type="submission" date="2017-10" db="EMBL/GenBank/DDBJ databases">
        <title>Genome sequence of cellulolytic Lachnospiraceae bacterium XHS1971 isolated from hotspring sediment.</title>
        <authorList>
            <person name="Vasudevan G."/>
            <person name="Joshi A.J."/>
            <person name="Hivarkar S."/>
            <person name="Lanjekar V.B."/>
            <person name="Dhakephalkar P.K."/>
            <person name="Dagar S."/>
        </authorList>
    </citation>
    <scope>NUCLEOTIDE SEQUENCE</scope>
    <source>
        <strain evidence="1">XHS1971</strain>
    </source>
</reference>
<gene>
    <name evidence="1" type="ORF">CS063_13460</name>
</gene>
<organism evidence="1 2">
    <name type="scientific">Sporanaerobium hydrogeniformans</name>
    <dbReference type="NCBI Taxonomy" id="3072179"/>
    <lineage>
        <taxon>Bacteria</taxon>
        <taxon>Bacillati</taxon>
        <taxon>Bacillota</taxon>
        <taxon>Clostridia</taxon>
        <taxon>Lachnospirales</taxon>
        <taxon>Lachnospiraceae</taxon>
        <taxon>Sporanaerobium</taxon>
    </lineage>
</organism>
<protein>
    <submittedName>
        <fullName evidence="1">Uncharacterized protein</fullName>
    </submittedName>
</protein>